<accession>A0A8K0AIQ1</accession>
<dbReference type="InterPro" id="IPR046373">
    <property type="entry name" value="Acyl-CoA_Oxase/DH_mid-dom_sf"/>
</dbReference>
<keyword evidence="4" id="KW-0101">Branched-chain amino acid catabolism</keyword>
<organism evidence="15 16">
    <name type="scientific">Andalucia godoyi</name>
    <name type="common">Flagellate</name>
    <dbReference type="NCBI Taxonomy" id="505711"/>
    <lineage>
        <taxon>Eukaryota</taxon>
        <taxon>Discoba</taxon>
        <taxon>Jakobida</taxon>
        <taxon>Andalucina</taxon>
        <taxon>Andaluciidae</taxon>
        <taxon>Andalucia</taxon>
    </lineage>
</organism>
<gene>
    <name evidence="15" type="ORF">ANDGO_06501</name>
</gene>
<comment type="pathway">
    <text evidence="2">Amino-acid degradation; L-valine degradation.</text>
</comment>
<dbReference type="SUPFAM" id="SSF56645">
    <property type="entry name" value="Acyl-CoA dehydrogenase NM domain-like"/>
    <property type="match status" value="1"/>
</dbReference>
<dbReference type="GO" id="GO:0003995">
    <property type="term" value="F:acyl-CoA dehydrogenase activity"/>
    <property type="evidence" value="ECO:0007669"/>
    <property type="project" value="InterPro"/>
</dbReference>
<dbReference type="FunFam" id="2.40.110.10:FF:000001">
    <property type="entry name" value="Acyl-CoA dehydrogenase, mitochondrial"/>
    <property type="match status" value="1"/>
</dbReference>
<dbReference type="InterPro" id="IPR052547">
    <property type="entry name" value="Mito_Isobutyryl-CoADH"/>
</dbReference>
<dbReference type="GO" id="GO:0009083">
    <property type="term" value="P:branched-chain amino acid catabolic process"/>
    <property type="evidence" value="ECO:0007669"/>
    <property type="project" value="UniProtKB-KW"/>
</dbReference>
<dbReference type="InterPro" id="IPR013786">
    <property type="entry name" value="AcylCoA_DH/ox_N"/>
</dbReference>
<dbReference type="Proteomes" id="UP000799049">
    <property type="component" value="Unassembled WGS sequence"/>
</dbReference>
<comment type="caution">
    <text evidence="15">The sequence shown here is derived from an EMBL/GenBank/DDBJ whole genome shotgun (WGS) entry which is preliminary data.</text>
</comment>
<evidence type="ECO:0000313" key="15">
    <source>
        <dbReference type="EMBL" id="KAF0852492.1"/>
    </source>
</evidence>
<evidence type="ECO:0000256" key="5">
    <source>
        <dbReference type="ARBA" id="ARBA00022630"/>
    </source>
</evidence>
<protein>
    <recommendedName>
        <fullName evidence="10">Isobutyryl-CoA dehydrogenase, mitochondrial</fullName>
    </recommendedName>
</protein>
<evidence type="ECO:0000259" key="13">
    <source>
        <dbReference type="Pfam" id="PF02770"/>
    </source>
</evidence>
<evidence type="ECO:0000256" key="10">
    <source>
        <dbReference type="ARBA" id="ARBA00071686"/>
    </source>
</evidence>
<reference evidence="15" key="1">
    <citation type="submission" date="2019-09" db="EMBL/GenBank/DDBJ databases">
        <title>The Mitochondrial Proteome of the Jakobid, Andalucia godoyi, a Protist With the Most Gene-Rich and Bacteria-Like Mitochondrial Genome.</title>
        <authorList>
            <person name="Gray M.W."/>
            <person name="Burger G."/>
            <person name="Derelle R."/>
            <person name="Klimes V."/>
            <person name="Leger M."/>
            <person name="Sarrasin M."/>
            <person name="Vlcek C."/>
            <person name="Roger A.J."/>
            <person name="Elias M."/>
            <person name="Lang B.F."/>
        </authorList>
    </citation>
    <scope>NUCLEOTIDE SEQUENCE</scope>
    <source>
        <strain evidence="15">And28</strain>
    </source>
</reference>
<dbReference type="InterPro" id="IPR009100">
    <property type="entry name" value="AcylCoA_DH/oxidase_NM_dom_sf"/>
</dbReference>
<sequence>MFSASRRWVPSRVGFRFFSSRLSSNVLSDDQLQFQSVAAEFAQKEMLPYAAEWDEKKVFPEETLRNGARLGFGGVYVKEDVGGAGLTRLDAAVIFEELSKACPSTTAYITIHNMCCWMLDSFGNQEQRQRFLPALTSMNQFASYCLTEPNSGSDAASLRTSAVYDEKSKEYVLNGSKAFISGGGRSDVYLVMSRTGEKEISCFVVEKGMAGVSFGAQEKKLGWNSQPTAMVLMDNVRVPEANLIGGRGNGFKIAMKGLDGGRINIGVCSLGAAQTCLDIAREYGIVRKQFGKPILANQYLQFKLADMATAVHASRLMIHDAAQALDKQSPDATVKAAMAKRFATDECFDVVNYALQIHGGYGYLKDYPVERYLRDLRVHQILEGTNEVMRLVIGRSLTAQA</sequence>
<dbReference type="PIRSF" id="PIRSF016578">
    <property type="entry name" value="HsaA"/>
    <property type="match status" value="1"/>
</dbReference>
<feature type="domain" description="Acyl-CoA dehydrogenase/oxidase C-terminal" evidence="12">
    <location>
        <begin position="248"/>
        <end position="397"/>
    </location>
</feature>
<comment type="catalytic activity">
    <reaction evidence="8">
        <text>(2S)-2-methylbutanoyl-CoA + oxidized [electron-transfer flavoprotein] + H(+) = (2E)-2-methylbut-2-enoyl-CoA + reduced [electron-transfer flavoprotein]</text>
        <dbReference type="Rhea" id="RHEA:48256"/>
        <dbReference type="Rhea" id="RHEA-COMP:10685"/>
        <dbReference type="Rhea" id="RHEA-COMP:10686"/>
        <dbReference type="ChEBI" id="CHEBI:15378"/>
        <dbReference type="ChEBI" id="CHEBI:57337"/>
        <dbReference type="ChEBI" id="CHEBI:57692"/>
        <dbReference type="ChEBI" id="CHEBI:58307"/>
        <dbReference type="ChEBI" id="CHEBI:88166"/>
    </reaction>
    <physiologicalReaction direction="left-to-right" evidence="8">
        <dbReference type="Rhea" id="RHEA:48257"/>
    </physiologicalReaction>
</comment>
<feature type="domain" description="Acyl-CoA oxidase/dehydrogenase middle" evidence="13">
    <location>
        <begin position="144"/>
        <end position="236"/>
    </location>
</feature>
<dbReference type="PANTHER" id="PTHR43831">
    <property type="entry name" value="ISOBUTYRYL-COA DEHYDROGENASE"/>
    <property type="match status" value="1"/>
</dbReference>
<proteinExistence type="inferred from homology"/>
<name>A0A8K0AIQ1_ANDGO</name>
<dbReference type="PROSITE" id="PS00073">
    <property type="entry name" value="ACYL_COA_DH_2"/>
    <property type="match status" value="1"/>
</dbReference>
<dbReference type="AlphaFoldDB" id="A0A8K0AIQ1"/>
<dbReference type="GO" id="GO:0050660">
    <property type="term" value="F:flavin adenine dinucleotide binding"/>
    <property type="evidence" value="ECO:0007669"/>
    <property type="project" value="InterPro"/>
</dbReference>
<dbReference type="PROSITE" id="PS00072">
    <property type="entry name" value="ACYL_COA_DH_1"/>
    <property type="match status" value="1"/>
</dbReference>
<dbReference type="GO" id="GO:0005739">
    <property type="term" value="C:mitochondrion"/>
    <property type="evidence" value="ECO:0007669"/>
    <property type="project" value="TreeGrafter"/>
</dbReference>
<dbReference type="Pfam" id="PF02771">
    <property type="entry name" value="Acyl-CoA_dh_N"/>
    <property type="match status" value="1"/>
</dbReference>
<comment type="catalytic activity">
    <reaction evidence="9">
        <text>propanoyl-CoA + oxidized [electron-transfer flavoprotein] + H(+) = acryloyl-CoA + reduced [electron-transfer flavoprotein]</text>
        <dbReference type="Rhea" id="RHEA:31287"/>
        <dbReference type="Rhea" id="RHEA-COMP:10685"/>
        <dbReference type="Rhea" id="RHEA-COMP:10686"/>
        <dbReference type="ChEBI" id="CHEBI:15378"/>
        <dbReference type="ChEBI" id="CHEBI:57367"/>
        <dbReference type="ChEBI" id="CHEBI:57392"/>
        <dbReference type="ChEBI" id="CHEBI:57692"/>
        <dbReference type="ChEBI" id="CHEBI:58307"/>
    </reaction>
    <physiologicalReaction direction="left-to-right" evidence="9">
        <dbReference type="Rhea" id="RHEA:31288"/>
    </physiologicalReaction>
</comment>
<dbReference type="Gene3D" id="1.10.540.10">
    <property type="entry name" value="Acyl-CoA dehydrogenase/oxidase, N-terminal domain"/>
    <property type="match status" value="1"/>
</dbReference>
<comment type="similarity">
    <text evidence="3 11">Belongs to the acyl-CoA dehydrogenase family.</text>
</comment>
<evidence type="ECO:0000256" key="3">
    <source>
        <dbReference type="ARBA" id="ARBA00009347"/>
    </source>
</evidence>
<evidence type="ECO:0000256" key="4">
    <source>
        <dbReference type="ARBA" id="ARBA00022456"/>
    </source>
</evidence>
<dbReference type="InterPro" id="IPR037069">
    <property type="entry name" value="AcylCoA_DH/ox_N_sf"/>
</dbReference>
<evidence type="ECO:0000256" key="7">
    <source>
        <dbReference type="ARBA" id="ARBA00023002"/>
    </source>
</evidence>
<dbReference type="InterPro" id="IPR009075">
    <property type="entry name" value="AcylCo_DH/oxidase_C"/>
</dbReference>
<dbReference type="Gene3D" id="2.40.110.10">
    <property type="entry name" value="Butyryl-CoA Dehydrogenase, subunit A, domain 2"/>
    <property type="match status" value="1"/>
</dbReference>
<evidence type="ECO:0000313" key="16">
    <source>
        <dbReference type="Proteomes" id="UP000799049"/>
    </source>
</evidence>
<keyword evidence="6 11" id="KW-0274">FAD</keyword>
<dbReference type="EMBL" id="VRVR01000033">
    <property type="protein sequence ID" value="KAF0852492.1"/>
    <property type="molecule type" value="Genomic_DNA"/>
</dbReference>
<dbReference type="SUPFAM" id="SSF47203">
    <property type="entry name" value="Acyl-CoA dehydrogenase C-terminal domain-like"/>
    <property type="match status" value="1"/>
</dbReference>
<dbReference type="PANTHER" id="PTHR43831:SF1">
    <property type="entry name" value="ISOBUTYRYL-COA DEHYDROGENASE, MITOCHONDRIAL"/>
    <property type="match status" value="1"/>
</dbReference>
<keyword evidence="5 11" id="KW-0285">Flavoprotein</keyword>
<evidence type="ECO:0000256" key="9">
    <source>
        <dbReference type="ARBA" id="ARBA00050268"/>
    </source>
</evidence>
<dbReference type="InterPro" id="IPR006089">
    <property type="entry name" value="Acyl-CoA_DH_CS"/>
</dbReference>
<dbReference type="Gene3D" id="1.20.140.10">
    <property type="entry name" value="Butyryl-CoA Dehydrogenase, subunit A, domain 3"/>
    <property type="match status" value="1"/>
</dbReference>
<evidence type="ECO:0000259" key="12">
    <source>
        <dbReference type="Pfam" id="PF00441"/>
    </source>
</evidence>
<evidence type="ECO:0000259" key="14">
    <source>
        <dbReference type="Pfam" id="PF02771"/>
    </source>
</evidence>
<evidence type="ECO:0000256" key="1">
    <source>
        <dbReference type="ARBA" id="ARBA00001974"/>
    </source>
</evidence>
<dbReference type="InterPro" id="IPR006091">
    <property type="entry name" value="Acyl-CoA_Oxase/DH_mid-dom"/>
</dbReference>
<dbReference type="Pfam" id="PF00441">
    <property type="entry name" value="Acyl-CoA_dh_1"/>
    <property type="match status" value="1"/>
</dbReference>
<feature type="domain" description="Acyl-CoA dehydrogenase/oxidase N-terminal" evidence="14">
    <location>
        <begin position="28"/>
        <end position="138"/>
    </location>
</feature>
<keyword evidence="16" id="KW-1185">Reference proteome</keyword>
<keyword evidence="7 11" id="KW-0560">Oxidoreductase</keyword>
<evidence type="ECO:0000256" key="11">
    <source>
        <dbReference type="RuleBase" id="RU362125"/>
    </source>
</evidence>
<dbReference type="OrthoDB" id="10254877at2759"/>
<dbReference type="Pfam" id="PF02770">
    <property type="entry name" value="Acyl-CoA_dh_M"/>
    <property type="match status" value="1"/>
</dbReference>
<evidence type="ECO:0000256" key="2">
    <source>
        <dbReference type="ARBA" id="ARBA00005109"/>
    </source>
</evidence>
<evidence type="ECO:0000256" key="6">
    <source>
        <dbReference type="ARBA" id="ARBA00022827"/>
    </source>
</evidence>
<dbReference type="FunFam" id="1.20.140.10:FF:000001">
    <property type="entry name" value="Acyl-CoA dehydrogenase"/>
    <property type="match status" value="1"/>
</dbReference>
<evidence type="ECO:0000256" key="8">
    <source>
        <dbReference type="ARBA" id="ARBA00049552"/>
    </source>
</evidence>
<dbReference type="InterPro" id="IPR036250">
    <property type="entry name" value="AcylCo_DH-like_C"/>
</dbReference>
<comment type="cofactor">
    <cofactor evidence="1 11">
        <name>FAD</name>
        <dbReference type="ChEBI" id="CHEBI:57692"/>
    </cofactor>
</comment>